<dbReference type="Pfam" id="PF12833">
    <property type="entry name" value="HTH_18"/>
    <property type="match status" value="1"/>
</dbReference>
<proteinExistence type="predicted"/>
<dbReference type="RefSeq" id="WP_073177473.1">
    <property type="nucleotide sequence ID" value="NZ_FQWL01000002.1"/>
</dbReference>
<keyword evidence="6" id="KW-1185">Reference proteome</keyword>
<dbReference type="AlphaFoldDB" id="A0A1M5JYY8"/>
<evidence type="ECO:0000256" key="2">
    <source>
        <dbReference type="ARBA" id="ARBA00023125"/>
    </source>
</evidence>
<accession>A0A1M5JYY8</accession>
<keyword evidence="2 5" id="KW-0238">DNA-binding</keyword>
<dbReference type="GO" id="GO:0043565">
    <property type="term" value="F:sequence-specific DNA binding"/>
    <property type="evidence" value="ECO:0007669"/>
    <property type="project" value="InterPro"/>
</dbReference>
<sequence>MYIKAYKPNLFISEFISCYFEVDMAQIAGESKELVWPDGTFGLLFLEKNKEVYRNLDTNTELLNISKTSFFGQKTKPVNYQYLQGNKTSFGIKIKPKGVPLFIDDSLGSTKDCFFEVDIISRKLSILESKIFDSNSIQEKIAIIDDFIFKSLKLKSSESDYILFSKITGHIDQKKGDISLSDLYEEFNLNYKKVERLFNFYLGVTPKTYLRIVRFNNSIQLQSQLKELNLTQLGNELGFYDQSHFIREFKRFSTLTPKDFFRREHTESEETLLSIISNKW</sequence>
<evidence type="ECO:0000259" key="4">
    <source>
        <dbReference type="PROSITE" id="PS01124"/>
    </source>
</evidence>
<dbReference type="InterPro" id="IPR046532">
    <property type="entry name" value="DUF6597"/>
</dbReference>
<evidence type="ECO:0000256" key="3">
    <source>
        <dbReference type="ARBA" id="ARBA00023163"/>
    </source>
</evidence>
<gene>
    <name evidence="5" type="ORF">SAMN04488116_1295</name>
</gene>
<keyword evidence="1" id="KW-0805">Transcription regulation</keyword>
<keyword evidence="3" id="KW-0804">Transcription</keyword>
<dbReference type="SUPFAM" id="SSF46689">
    <property type="entry name" value="Homeodomain-like"/>
    <property type="match status" value="1"/>
</dbReference>
<dbReference type="InterPro" id="IPR018060">
    <property type="entry name" value="HTH_AraC"/>
</dbReference>
<dbReference type="Gene3D" id="1.10.10.60">
    <property type="entry name" value="Homeodomain-like"/>
    <property type="match status" value="1"/>
</dbReference>
<name>A0A1M5JYY8_9FLAO</name>
<dbReference type="SMART" id="SM00342">
    <property type="entry name" value="HTH_ARAC"/>
    <property type="match status" value="1"/>
</dbReference>
<dbReference type="Proteomes" id="UP000184532">
    <property type="component" value="Unassembled WGS sequence"/>
</dbReference>
<dbReference type="InterPro" id="IPR050204">
    <property type="entry name" value="AraC_XylS_family_regulators"/>
</dbReference>
<feature type="domain" description="HTH araC/xylS-type" evidence="4">
    <location>
        <begin position="161"/>
        <end position="263"/>
    </location>
</feature>
<dbReference type="EMBL" id="FQWL01000002">
    <property type="protein sequence ID" value="SHG45744.1"/>
    <property type="molecule type" value="Genomic_DNA"/>
</dbReference>
<dbReference type="Pfam" id="PF20240">
    <property type="entry name" value="DUF6597"/>
    <property type="match status" value="1"/>
</dbReference>
<dbReference type="STRING" id="570519.SAMN04488116_1295"/>
<protein>
    <submittedName>
        <fullName evidence="5">AraC-type DNA-binding protein</fullName>
    </submittedName>
</protein>
<evidence type="ECO:0000313" key="6">
    <source>
        <dbReference type="Proteomes" id="UP000184532"/>
    </source>
</evidence>
<dbReference type="GO" id="GO:0003700">
    <property type="term" value="F:DNA-binding transcription factor activity"/>
    <property type="evidence" value="ECO:0007669"/>
    <property type="project" value="InterPro"/>
</dbReference>
<dbReference type="PANTHER" id="PTHR46796:SF13">
    <property type="entry name" value="HTH-TYPE TRANSCRIPTIONAL ACTIVATOR RHAS"/>
    <property type="match status" value="1"/>
</dbReference>
<reference evidence="6" key="1">
    <citation type="submission" date="2016-11" db="EMBL/GenBank/DDBJ databases">
        <authorList>
            <person name="Varghese N."/>
            <person name="Submissions S."/>
        </authorList>
    </citation>
    <scope>NUCLEOTIDE SEQUENCE [LARGE SCALE GENOMIC DNA]</scope>
    <source>
        <strain evidence="6">DSM 22638</strain>
    </source>
</reference>
<dbReference type="InterPro" id="IPR009057">
    <property type="entry name" value="Homeodomain-like_sf"/>
</dbReference>
<dbReference type="PANTHER" id="PTHR46796">
    <property type="entry name" value="HTH-TYPE TRANSCRIPTIONAL ACTIVATOR RHAS-RELATED"/>
    <property type="match status" value="1"/>
</dbReference>
<evidence type="ECO:0000256" key="1">
    <source>
        <dbReference type="ARBA" id="ARBA00023015"/>
    </source>
</evidence>
<dbReference type="PROSITE" id="PS01124">
    <property type="entry name" value="HTH_ARAC_FAMILY_2"/>
    <property type="match status" value="1"/>
</dbReference>
<organism evidence="5 6">
    <name type="scientific">Flagellimonas flava</name>
    <dbReference type="NCBI Taxonomy" id="570519"/>
    <lineage>
        <taxon>Bacteria</taxon>
        <taxon>Pseudomonadati</taxon>
        <taxon>Bacteroidota</taxon>
        <taxon>Flavobacteriia</taxon>
        <taxon>Flavobacteriales</taxon>
        <taxon>Flavobacteriaceae</taxon>
        <taxon>Flagellimonas</taxon>
    </lineage>
</organism>
<dbReference type="OrthoDB" id="323290at2"/>
<evidence type="ECO:0000313" key="5">
    <source>
        <dbReference type="EMBL" id="SHG45744.1"/>
    </source>
</evidence>